<comment type="caution">
    <text evidence="1">The sequence shown here is derived from an EMBL/GenBank/DDBJ whole genome shotgun (WGS) entry which is preliminary data.</text>
</comment>
<feature type="non-terminal residue" evidence="1">
    <location>
        <position position="235"/>
    </location>
</feature>
<evidence type="ECO:0000313" key="1">
    <source>
        <dbReference type="EMBL" id="KAJ3034408.1"/>
    </source>
</evidence>
<keyword evidence="2" id="KW-1185">Reference proteome</keyword>
<feature type="non-terminal residue" evidence="1">
    <location>
        <position position="1"/>
    </location>
</feature>
<evidence type="ECO:0000313" key="2">
    <source>
        <dbReference type="Proteomes" id="UP001212841"/>
    </source>
</evidence>
<dbReference type="EMBL" id="JADGJD010002165">
    <property type="protein sequence ID" value="KAJ3034408.1"/>
    <property type="molecule type" value="Genomic_DNA"/>
</dbReference>
<accession>A0AAD5WXD6</accession>
<proteinExistence type="predicted"/>
<name>A0AAD5WXD6_9FUNG</name>
<gene>
    <name evidence="1" type="ORF">HK097_004519</name>
</gene>
<dbReference type="Proteomes" id="UP001212841">
    <property type="component" value="Unassembled WGS sequence"/>
</dbReference>
<dbReference type="AlphaFoldDB" id="A0AAD5WXD6"/>
<sequence>HWLLHLLDDILYDEPDYWSTPLIQNISAFVELKTGMKTIGGFNWSEEYPTLTLFSKSFLYHSTAAYRCFLGNQCKPLSFNFLGPSAAAIERSLPHATYEPGVERQAIQVWLKCHLKMFEDGQSNELIFTRPLGPGSFPASVVIPGTLSFDAITINPSAVLKNGTLYSSIPPLSRELAEELWDSARGMQDALAKLKQIPLAKQAEEFVVCGMRAAFPWPVGIHYSASKKVTDGNAL</sequence>
<protein>
    <submittedName>
        <fullName evidence="1">Uncharacterized protein</fullName>
    </submittedName>
</protein>
<organism evidence="1 2">
    <name type="scientific">Rhizophlyctis rosea</name>
    <dbReference type="NCBI Taxonomy" id="64517"/>
    <lineage>
        <taxon>Eukaryota</taxon>
        <taxon>Fungi</taxon>
        <taxon>Fungi incertae sedis</taxon>
        <taxon>Chytridiomycota</taxon>
        <taxon>Chytridiomycota incertae sedis</taxon>
        <taxon>Chytridiomycetes</taxon>
        <taxon>Rhizophlyctidales</taxon>
        <taxon>Rhizophlyctidaceae</taxon>
        <taxon>Rhizophlyctis</taxon>
    </lineage>
</organism>
<reference evidence="1" key="1">
    <citation type="submission" date="2020-05" db="EMBL/GenBank/DDBJ databases">
        <title>Phylogenomic resolution of chytrid fungi.</title>
        <authorList>
            <person name="Stajich J.E."/>
            <person name="Amses K."/>
            <person name="Simmons R."/>
            <person name="Seto K."/>
            <person name="Myers J."/>
            <person name="Bonds A."/>
            <person name="Quandt C.A."/>
            <person name="Barry K."/>
            <person name="Liu P."/>
            <person name="Grigoriev I."/>
            <person name="Longcore J.E."/>
            <person name="James T.Y."/>
        </authorList>
    </citation>
    <scope>NUCLEOTIDE SEQUENCE</scope>
    <source>
        <strain evidence="1">JEL0318</strain>
    </source>
</reference>